<sequence length="223" mass="25671">MTETRSKTHEDHSCKVDKEIDNLSAAYKALSSKVESSDLTLKVLCNRQERVENILTEVNKKYESLVAMMAQISGVRNDTKEKQAESSVPQNVSRPGMGSHRLGTTTNNQVRDEGRMYTRIPKIDFPYFSGEAPRKWLRKARKYFQLHQVNEELKVGIAEMYLKGKADIWFHGFAASHPEADWNVFADELCRRFVEVTGEEVVEIFSKLRQFGTISEYQEKLKS</sequence>
<accession>A0ABD1R8V4</accession>
<proteinExistence type="predicted"/>
<keyword evidence="4" id="KW-1185">Reference proteome</keyword>
<dbReference type="Proteomes" id="UP001604336">
    <property type="component" value="Unassembled WGS sequence"/>
</dbReference>
<dbReference type="EMBL" id="JBFOLK010000009">
    <property type="protein sequence ID" value="KAL2484840.1"/>
    <property type="molecule type" value="Genomic_DNA"/>
</dbReference>
<dbReference type="AlphaFoldDB" id="A0ABD1R8V4"/>
<feature type="region of interest" description="Disordered" evidence="1">
    <location>
        <begin position="76"/>
        <end position="107"/>
    </location>
</feature>
<evidence type="ECO:0000313" key="3">
    <source>
        <dbReference type="EMBL" id="KAL2484840.1"/>
    </source>
</evidence>
<gene>
    <name evidence="3" type="ORF">Adt_29596</name>
</gene>
<dbReference type="InterPro" id="IPR005162">
    <property type="entry name" value="Retrotrans_gag_dom"/>
</dbReference>
<evidence type="ECO:0000256" key="1">
    <source>
        <dbReference type="SAM" id="MobiDB-lite"/>
    </source>
</evidence>
<evidence type="ECO:0000313" key="4">
    <source>
        <dbReference type="Proteomes" id="UP001604336"/>
    </source>
</evidence>
<feature type="domain" description="Retrotransposon gag" evidence="2">
    <location>
        <begin position="157"/>
        <end position="222"/>
    </location>
</feature>
<organism evidence="3 4">
    <name type="scientific">Abeliophyllum distichum</name>
    <dbReference type="NCBI Taxonomy" id="126358"/>
    <lineage>
        <taxon>Eukaryota</taxon>
        <taxon>Viridiplantae</taxon>
        <taxon>Streptophyta</taxon>
        <taxon>Embryophyta</taxon>
        <taxon>Tracheophyta</taxon>
        <taxon>Spermatophyta</taxon>
        <taxon>Magnoliopsida</taxon>
        <taxon>eudicotyledons</taxon>
        <taxon>Gunneridae</taxon>
        <taxon>Pentapetalae</taxon>
        <taxon>asterids</taxon>
        <taxon>lamiids</taxon>
        <taxon>Lamiales</taxon>
        <taxon>Oleaceae</taxon>
        <taxon>Forsythieae</taxon>
        <taxon>Abeliophyllum</taxon>
    </lineage>
</organism>
<name>A0ABD1R8V4_9LAMI</name>
<evidence type="ECO:0000259" key="2">
    <source>
        <dbReference type="Pfam" id="PF03732"/>
    </source>
</evidence>
<reference evidence="4" key="1">
    <citation type="submission" date="2024-07" db="EMBL/GenBank/DDBJ databases">
        <title>Two chromosome-level genome assemblies of Korean endemic species Abeliophyllum distichum and Forsythia ovata (Oleaceae).</title>
        <authorList>
            <person name="Jang H."/>
        </authorList>
    </citation>
    <scope>NUCLEOTIDE SEQUENCE [LARGE SCALE GENOMIC DNA]</scope>
</reference>
<dbReference type="Pfam" id="PF03732">
    <property type="entry name" value="Retrotrans_gag"/>
    <property type="match status" value="1"/>
</dbReference>
<comment type="caution">
    <text evidence="3">The sequence shown here is derived from an EMBL/GenBank/DDBJ whole genome shotgun (WGS) entry which is preliminary data.</text>
</comment>
<protein>
    <recommendedName>
        <fullName evidence="2">Retrotransposon gag domain-containing protein</fullName>
    </recommendedName>
</protein>